<organism evidence="1 2">
    <name type="scientific">Streptomyces virginiae</name>
    <name type="common">Streptomyces cinnamonensis</name>
    <dbReference type="NCBI Taxonomy" id="1961"/>
    <lineage>
        <taxon>Bacteria</taxon>
        <taxon>Bacillati</taxon>
        <taxon>Actinomycetota</taxon>
        <taxon>Actinomycetes</taxon>
        <taxon>Kitasatosporales</taxon>
        <taxon>Streptomycetaceae</taxon>
        <taxon>Streptomyces</taxon>
    </lineage>
</organism>
<name>A0ABQ3NN79_STRVG</name>
<sequence length="124" mass="13369">MNPAMISAGTIRPKEAFHVQSTEWIRHQEPEANGSITIWCRASSGPARAIRGSPGAEVRVHPAASRAWVTWRGSPGPARWRGAVSKGIFVWWSLAYEARWAGLTATGPSQRGSYGRARCAGGQG</sequence>
<accession>A0ABQ3NN79</accession>
<proteinExistence type="predicted"/>
<keyword evidence="2" id="KW-1185">Reference proteome</keyword>
<dbReference type="EMBL" id="BNDV01000008">
    <property type="protein sequence ID" value="GHI14228.1"/>
    <property type="molecule type" value="Genomic_DNA"/>
</dbReference>
<dbReference type="Proteomes" id="UP000660554">
    <property type="component" value="Unassembled WGS sequence"/>
</dbReference>
<evidence type="ECO:0000313" key="2">
    <source>
        <dbReference type="Proteomes" id="UP000660554"/>
    </source>
</evidence>
<comment type="caution">
    <text evidence="1">The sequence shown here is derived from an EMBL/GenBank/DDBJ whole genome shotgun (WGS) entry which is preliminary data.</text>
</comment>
<evidence type="ECO:0000313" key="1">
    <source>
        <dbReference type="EMBL" id="GHI14228.1"/>
    </source>
</evidence>
<reference evidence="2" key="1">
    <citation type="submission" date="2020-09" db="EMBL/GenBank/DDBJ databases">
        <title>Whole genome shotgun sequence of Streptomyces cinnamonensis NBRC 15873.</title>
        <authorList>
            <person name="Komaki H."/>
            <person name="Tamura T."/>
        </authorList>
    </citation>
    <scope>NUCLEOTIDE SEQUENCE [LARGE SCALE GENOMIC DNA]</scope>
    <source>
        <strain evidence="2">NBRC 15873</strain>
    </source>
</reference>
<gene>
    <name evidence="1" type="ORF">Scinn_36910</name>
</gene>
<protein>
    <submittedName>
        <fullName evidence="1">Uncharacterized protein</fullName>
    </submittedName>
</protein>